<dbReference type="PANTHER" id="PTHR30093">
    <property type="entry name" value="GENERAL SECRETION PATHWAY PROTEIN G"/>
    <property type="match status" value="1"/>
</dbReference>
<evidence type="ECO:0000313" key="2">
    <source>
        <dbReference type="EMBL" id="MCO6044893.1"/>
    </source>
</evidence>
<evidence type="ECO:0000313" key="3">
    <source>
        <dbReference type="Proteomes" id="UP001155241"/>
    </source>
</evidence>
<dbReference type="PANTHER" id="PTHR30093:SF2">
    <property type="entry name" value="TYPE II SECRETION SYSTEM PROTEIN H"/>
    <property type="match status" value="1"/>
</dbReference>
<dbReference type="EMBL" id="JAMXLR010000043">
    <property type="protein sequence ID" value="MCO6044893.1"/>
    <property type="molecule type" value="Genomic_DNA"/>
</dbReference>
<name>A0A9X2JHR0_9BACT</name>
<feature type="domain" description="DUF1559" evidence="1">
    <location>
        <begin position="2"/>
        <end position="334"/>
    </location>
</feature>
<proteinExistence type="predicted"/>
<sequence>MQAAREAARRNSCLNNNKQLLLALQNHHDTKQYLPMASTAPIHTASATAGQSGNGQATPPNTDSQYGDGYSWLVQCLPFMEGTTIYNQLGQQTNKLQAAAFSGTKAAYPNYNFQQIQLDTAICPSYPGEETSELLGDDTAVGNYVAMAATHYAVKPTSGAVHLQTSAPGTTSSTDCNNKSYCGNGTLVFPGQIGSGNSAKITKKGLNFASVSDGTSNTVVICESREQNNTSWYSGVASYVVANWPEGVVPTRQTTAGANINKWYVAPGTPIGLNKGTDKSQENPTNGDLFWLKTWPHGGVTAQRSWGPSSNHSGVVICGYLDGHAEGVQEGIDPSAYLHLVTRAGREVITNN</sequence>
<comment type="caution">
    <text evidence="2">The sequence shown here is derived from an EMBL/GenBank/DDBJ whole genome shotgun (WGS) entry which is preliminary data.</text>
</comment>
<organism evidence="2 3">
    <name type="scientific">Aeoliella straminimaris</name>
    <dbReference type="NCBI Taxonomy" id="2954799"/>
    <lineage>
        <taxon>Bacteria</taxon>
        <taxon>Pseudomonadati</taxon>
        <taxon>Planctomycetota</taxon>
        <taxon>Planctomycetia</taxon>
        <taxon>Pirellulales</taxon>
        <taxon>Lacipirellulaceae</taxon>
        <taxon>Aeoliella</taxon>
    </lineage>
</organism>
<reference evidence="2" key="1">
    <citation type="submission" date="2022-06" db="EMBL/GenBank/DDBJ databases">
        <title>Aeoliella straminimaris, a novel planctomycete from sediments.</title>
        <authorList>
            <person name="Vitorino I.R."/>
            <person name="Lage O.M."/>
        </authorList>
    </citation>
    <scope>NUCLEOTIDE SEQUENCE</scope>
    <source>
        <strain evidence="2">ICT_H6.2</strain>
    </source>
</reference>
<evidence type="ECO:0000259" key="1">
    <source>
        <dbReference type="Pfam" id="PF07596"/>
    </source>
</evidence>
<dbReference type="Proteomes" id="UP001155241">
    <property type="component" value="Unassembled WGS sequence"/>
</dbReference>
<dbReference type="AlphaFoldDB" id="A0A9X2JHR0"/>
<dbReference type="Pfam" id="PF07596">
    <property type="entry name" value="SBP_bac_10"/>
    <property type="match status" value="1"/>
</dbReference>
<accession>A0A9X2JHR0</accession>
<keyword evidence="3" id="KW-1185">Reference proteome</keyword>
<dbReference type="InterPro" id="IPR011453">
    <property type="entry name" value="DUF1559"/>
</dbReference>
<gene>
    <name evidence="2" type="ORF">NG895_13355</name>
</gene>
<protein>
    <submittedName>
        <fullName evidence="2">DUF1559 domain-containing protein</fullName>
    </submittedName>
</protein>